<dbReference type="InterPro" id="IPR027417">
    <property type="entry name" value="P-loop_NTPase"/>
</dbReference>
<comment type="caution">
    <text evidence="8">The sequence shown here is derived from an EMBL/GenBank/DDBJ whole genome shotgun (WGS) entry which is preliminary data.</text>
</comment>
<proteinExistence type="inferred from homology"/>
<dbReference type="GO" id="GO:0003688">
    <property type="term" value="F:DNA replication origin binding"/>
    <property type="evidence" value="ECO:0007669"/>
    <property type="project" value="TreeGrafter"/>
</dbReference>
<feature type="region of interest" description="Disordered" evidence="6">
    <location>
        <begin position="256"/>
        <end position="293"/>
    </location>
</feature>
<dbReference type="InterPro" id="IPR050311">
    <property type="entry name" value="ORC1/CDC6"/>
</dbReference>
<dbReference type="GO" id="GO:0005524">
    <property type="term" value="F:ATP binding"/>
    <property type="evidence" value="ECO:0007669"/>
    <property type="project" value="UniProtKB-KW"/>
</dbReference>
<evidence type="ECO:0000256" key="3">
    <source>
        <dbReference type="ARBA" id="ARBA00023125"/>
    </source>
</evidence>
<dbReference type="Gene3D" id="3.40.50.300">
    <property type="entry name" value="P-loop containing nucleotide triphosphate hydrolases"/>
    <property type="match status" value="1"/>
</dbReference>
<keyword evidence="3 5" id="KW-0238">DNA-binding</keyword>
<dbReference type="OrthoDB" id="1926878at2759"/>
<evidence type="ECO:0000313" key="9">
    <source>
        <dbReference type="Proteomes" id="UP000565441"/>
    </source>
</evidence>
<evidence type="ECO:0000256" key="6">
    <source>
        <dbReference type="SAM" id="MobiDB-lite"/>
    </source>
</evidence>
<keyword evidence="5" id="KW-0547">Nucleotide-binding</keyword>
<reference evidence="8 9" key="1">
    <citation type="journal article" date="2020" name="ISME J.">
        <title>Uncovering the hidden diversity of litter-decomposition mechanisms in mushroom-forming fungi.</title>
        <authorList>
            <person name="Floudas D."/>
            <person name="Bentzer J."/>
            <person name="Ahren D."/>
            <person name="Johansson T."/>
            <person name="Persson P."/>
            <person name="Tunlid A."/>
        </authorList>
    </citation>
    <scope>NUCLEOTIDE SEQUENCE [LARGE SCALE GENOMIC DNA]</scope>
    <source>
        <strain evidence="8 9">CBS 661.87</strain>
    </source>
</reference>
<dbReference type="Pfam" id="PF00004">
    <property type="entry name" value="AAA"/>
    <property type="match status" value="1"/>
</dbReference>
<feature type="region of interest" description="Disordered" evidence="6">
    <location>
        <begin position="1"/>
        <end position="21"/>
    </location>
</feature>
<organism evidence="8 9">
    <name type="scientific">Tricholomella constricta</name>
    <dbReference type="NCBI Taxonomy" id="117010"/>
    <lineage>
        <taxon>Eukaryota</taxon>
        <taxon>Fungi</taxon>
        <taxon>Dikarya</taxon>
        <taxon>Basidiomycota</taxon>
        <taxon>Agaricomycotina</taxon>
        <taxon>Agaricomycetes</taxon>
        <taxon>Agaricomycetidae</taxon>
        <taxon>Agaricales</taxon>
        <taxon>Tricholomatineae</taxon>
        <taxon>Lyophyllaceae</taxon>
        <taxon>Tricholomella</taxon>
    </lineage>
</organism>
<evidence type="ECO:0000256" key="2">
    <source>
        <dbReference type="ARBA" id="ARBA00008398"/>
    </source>
</evidence>
<feature type="compositionally biased region" description="Polar residues" evidence="6">
    <location>
        <begin position="268"/>
        <end position="282"/>
    </location>
</feature>
<evidence type="ECO:0000313" key="8">
    <source>
        <dbReference type="EMBL" id="KAF5374441.1"/>
    </source>
</evidence>
<dbReference type="AlphaFoldDB" id="A0A8H5H0G1"/>
<dbReference type="EMBL" id="JAACJP010000036">
    <property type="protein sequence ID" value="KAF5374441.1"/>
    <property type="molecule type" value="Genomic_DNA"/>
</dbReference>
<dbReference type="Proteomes" id="UP000565441">
    <property type="component" value="Unassembled WGS sequence"/>
</dbReference>
<sequence>MKNPSVKAFRSKGKKNRTAGPHGDLITYNIGDTVLVKTDKLLLQHKLPSIGVILFMWEIRRMGSEEESDSDKMRNEVYYILDGNQTTFPEDLLGHCHVTSMPPARLEIKSAEAWSVSRSRKRDEALFVYDDDTGDEDEAQGFYCHLAIDSMCGLYFNFRWDQHRLMANVSTTEPPKEIDAEWGSGSMVGCGHSKKDAVSARAALSRPKEHQKLETIANLRASPADTDDDLPPSIDGNDSDSSALFSVASDFNNIPQTPSINKWKHSTGSKFSTKRGSTTATPRKQRSKAIVHPTPHSKAILNQRDTEVRLPRPLTSAKREEEFEKVLRCVGELLEEGSGGCVYTSGVLGTGKTATVHAVVIQLKRMAENNETYPLTYVEINGLKILEPPAAYNLLWEGVSGHDVAKHGHLRIGAKESLKALTRYFSGSGGRGPGGHTCVLLMDELDQLVTAKQDVMYNFFNWPTLVGSKLVVIAVANTMDLPERVMSGRVRSRLGWDDSDKFQPYTSSQLQQIIHARLQSVKDGLEDDAQEA</sequence>
<dbReference type="GO" id="GO:0005664">
    <property type="term" value="C:nuclear origin of replication recognition complex"/>
    <property type="evidence" value="ECO:0007669"/>
    <property type="project" value="TreeGrafter"/>
</dbReference>
<keyword evidence="5" id="KW-0235">DNA replication</keyword>
<accession>A0A8H5H0G1</accession>
<dbReference type="PANTHER" id="PTHR10763:SF23">
    <property type="entry name" value="ORIGIN RECOGNITION COMPLEX SUBUNIT 1"/>
    <property type="match status" value="1"/>
</dbReference>
<gene>
    <name evidence="8" type="ORF">D9615_009106</name>
</gene>
<keyword evidence="5" id="KW-0067">ATP-binding</keyword>
<dbReference type="PANTHER" id="PTHR10763">
    <property type="entry name" value="CELL DIVISION CONTROL PROTEIN 6-RELATED"/>
    <property type="match status" value="1"/>
</dbReference>
<evidence type="ECO:0000256" key="1">
    <source>
        <dbReference type="ARBA" id="ARBA00004123"/>
    </source>
</evidence>
<keyword evidence="9" id="KW-1185">Reference proteome</keyword>
<comment type="subunit">
    <text evidence="5">ORC is composed of six subunits.</text>
</comment>
<protein>
    <recommendedName>
        <fullName evidence="5">Origin recognition complex subunit 1</fullName>
    </recommendedName>
</protein>
<dbReference type="InterPro" id="IPR003959">
    <property type="entry name" value="ATPase_AAA_core"/>
</dbReference>
<evidence type="ECO:0000259" key="7">
    <source>
        <dbReference type="Pfam" id="PF00004"/>
    </source>
</evidence>
<dbReference type="GO" id="GO:0033314">
    <property type="term" value="P:mitotic DNA replication checkpoint signaling"/>
    <property type="evidence" value="ECO:0007669"/>
    <property type="project" value="TreeGrafter"/>
</dbReference>
<dbReference type="GO" id="GO:0006270">
    <property type="term" value="P:DNA replication initiation"/>
    <property type="evidence" value="ECO:0007669"/>
    <property type="project" value="TreeGrafter"/>
</dbReference>
<dbReference type="GO" id="GO:0016887">
    <property type="term" value="F:ATP hydrolysis activity"/>
    <property type="evidence" value="ECO:0007669"/>
    <property type="project" value="InterPro"/>
</dbReference>
<dbReference type="SUPFAM" id="SSF52540">
    <property type="entry name" value="P-loop containing nucleoside triphosphate hydrolases"/>
    <property type="match status" value="1"/>
</dbReference>
<comment type="function">
    <text evidence="5">Component of the origin recognition complex (ORC) that binds origins of replication. DNA-binding is ATP-dependent, however specific DNA sequences that define origins of replication have not been identified so far. ORC is required to assemble the pre-replication complex necessary to initiate DNA replication.</text>
</comment>
<feature type="domain" description="ATPase AAA-type core" evidence="7">
    <location>
        <begin position="343"/>
        <end position="493"/>
    </location>
</feature>
<comment type="similarity">
    <text evidence="2 5">Belongs to the ORC1 family.</text>
</comment>
<name>A0A8H5H0G1_9AGAR</name>
<evidence type="ECO:0000256" key="5">
    <source>
        <dbReference type="RuleBase" id="RU365058"/>
    </source>
</evidence>
<keyword evidence="4 5" id="KW-0539">Nucleus</keyword>
<comment type="subcellular location">
    <subcellularLocation>
        <location evidence="1 5">Nucleus</location>
    </subcellularLocation>
</comment>
<evidence type="ECO:0000256" key="4">
    <source>
        <dbReference type="ARBA" id="ARBA00023242"/>
    </source>
</evidence>